<dbReference type="InterPro" id="IPR045621">
    <property type="entry name" value="BPD_transp_1_N"/>
</dbReference>
<dbReference type="PROSITE" id="PS50928">
    <property type="entry name" value="ABC_TM1"/>
    <property type="match status" value="1"/>
</dbReference>
<evidence type="ECO:0000256" key="5">
    <source>
        <dbReference type="ARBA" id="ARBA00022989"/>
    </source>
</evidence>
<keyword evidence="10" id="KW-1185">Reference proteome</keyword>
<name>A0A1N7F3R4_9NOCA</name>
<feature type="transmembrane region" description="Helical" evidence="7">
    <location>
        <begin position="175"/>
        <end position="191"/>
    </location>
</feature>
<keyword evidence="5 7" id="KW-1133">Transmembrane helix</keyword>
<dbReference type="RefSeq" id="WP_076478627.1">
    <property type="nucleotide sequence ID" value="NZ_FTNT01000004.1"/>
</dbReference>
<accession>A0A1N7F3R4</accession>
<gene>
    <name evidence="9" type="ORF">SAMN05445060_1777</name>
</gene>
<keyword evidence="3" id="KW-1003">Cell membrane</keyword>
<dbReference type="Pfam" id="PF19300">
    <property type="entry name" value="BPD_transp_1_N"/>
    <property type="match status" value="1"/>
</dbReference>
<dbReference type="AlphaFoldDB" id="A0A1N7F3R4"/>
<feature type="transmembrane region" description="Helical" evidence="7">
    <location>
        <begin position="275"/>
        <end position="301"/>
    </location>
</feature>
<evidence type="ECO:0000256" key="3">
    <source>
        <dbReference type="ARBA" id="ARBA00022475"/>
    </source>
</evidence>
<dbReference type="EMBL" id="FTNT01000004">
    <property type="protein sequence ID" value="SIR94997.1"/>
    <property type="molecule type" value="Genomic_DNA"/>
</dbReference>
<evidence type="ECO:0000256" key="2">
    <source>
        <dbReference type="ARBA" id="ARBA00022448"/>
    </source>
</evidence>
<sequence>MVWYTIRRILQLIPVFFGATLLLYFMVYKLPGDPTAALGGGRPLTPAVRDQIREQYHLNDNFFTQYWYYLKGIFTFDFGTSFSGRPVLDVMQQAFPVTIRLAVMALIIEAVFGIVFGVIAGLRKGGLFDSTVLVVSLIVIAVPIFVIGFIAQFLLGVKWGLVPVTVGGRDGIGNLLLPAVVLASTSFAYVLRLTRSSIAENATSDHVRTATAKGLGRPRVVMVHILRNSLIPVVTFLGADLGALMAGAVVTEGIFNINGVGSTVFRSVQIGEAPTVVSIVTVLVLIYLIANLVVDLLYAVIDPRIRYV</sequence>
<keyword evidence="2 7" id="KW-0813">Transport</keyword>
<feature type="transmembrane region" description="Helical" evidence="7">
    <location>
        <begin position="132"/>
        <end position="155"/>
    </location>
</feature>
<evidence type="ECO:0000313" key="10">
    <source>
        <dbReference type="Proteomes" id="UP000186218"/>
    </source>
</evidence>
<organism evidence="9 10">
    <name type="scientific">Williamsia sterculiae</name>
    <dbReference type="NCBI Taxonomy" id="1344003"/>
    <lineage>
        <taxon>Bacteria</taxon>
        <taxon>Bacillati</taxon>
        <taxon>Actinomycetota</taxon>
        <taxon>Actinomycetes</taxon>
        <taxon>Mycobacteriales</taxon>
        <taxon>Nocardiaceae</taxon>
        <taxon>Williamsia</taxon>
    </lineage>
</organism>
<evidence type="ECO:0000256" key="4">
    <source>
        <dbReference type="ARBA" id="ARBA00022692"/>
    </source>
</evidence>
<reference evidence="9 10" key="1">
    <citation type="submission" date="2017-01" db="EMBL/GenBank/DDBJ databases">
        <authorList>
            <person name="Mah S.A."/>
            <person name="Swanson W.J."/>
            <person name="Moy G.W."/>
            <person name="Vacquier V.D."/>
        </authorList>
    </citation>
    <scope>NUCLEOTIDE SEQUENCE [LARGE SCALE GENOMIC DNA]</scope>
    <source>
        <strain evidence="9 10">CPCC 203464</strain>
    </source>
</reference>
<keyword evidence="4 7" id="KW-0812">Transmembrane</keyword>
<feature type="domain" description="ABC transmembrane type-1" evidence="8">
    <location>
        <begin position="95"/>
        <end position="298"/>
    </location>
</feature>
<feature type="transmembrane region" description="Helical" evidence="7">
    <location>
        <begin position="9"/>
        <end position="28"/>
    </location>
</feature>
<dbReference type="Pfam" id="PF00528">
    <property type="entry name" value="BPD_transp_1"/>
    <property type="match status" value="1"/>
</dbReference>
<evidence type="ECO:0000259" key="8">
    <source>
        <dbReference type="PROSITE" id="PS50928"/>
    </source>
</evidence>
<dbReference type="PANTHER" id="PTHR43163:SF7">
    <property type="entry name" value="DIPEPTIDE-TRANSPORT INTEGRAL MEMBRANE PROTEIN ABC TRANSPORTER DPPB-RELATED"/>
    <property type="match status" value="1"/>
</dbReference>
<feature type="transmembrane region" description="Helical" evidence="7">
    <location>
        <begin position="229"/>
        <end position="255"/>
    </location>
</feature>
<dbReference type="InterPro" id="IPR035906">
    <property type="entry name" value="MetI-like_sf"/>
</dbReference>
<feature type="transmembrane region" description="Helical" evidence="7">
    <location>
        <begin position="97"/>
        <end position="120"/>
    </location>
</feature>
<dbReference type="STRING" id="1344003.SAMN05445060_1777"/>
<dbReference type="InterPro" id="IPR000515">
    <property type="entry name" value="MetI-like"/>
</dbReference>
<dbReference type="SUPFAM" id="SSF161098">
    <property type="entry name" value="MetI-like"/>
    <property type="match status" value="1"/>
</dbReference>
<comment type="similarity">
    <text evidence="7">Belongs to the binding-protein-dependent transport system permease family.</text>
</comment>
<evidence type="ECO:0000256" key="7">
    <source>
        <dbReference type="RuleBase" id="RU363032"/>
    </source>
</evidence>
<evidence type="ECO:0000313" key="9">
    <source>
        <dbReference type="EMBL" id="SIR94997.1"/>
    </source>
</evidence>
<keyword evidence="6 7" id="KW-0472">Membrane</keyword>
<dbReference type="CDD" id="cd06261">
    <property type="entry name" value="TM_PBP2"/>
    <property type="match status" value="1"/>
</dbReference>
<protein>
    <submittedName>
        <fullName evidence="9">Oligopeptide transport system permease protein</fullName>
    </submittedName>
</protein>
<evidence type="ECO:0000256" key="1">
    <source>
        <dbReference type="ARBA" id="ARBA00004651"/>
    </source>
</evidence>
<dbReference type="GO" id="GO:0005886">
    <property type="term" value="C:plasma membrane"/>
    <property type="evidence" value="ECO:0007669"/>
    <property type="project" value="UniProtKB-SubCell"/>
</dbReference>
<dbReference type="OrthoDB" id="147639at2"/>
<dbReference type="GO" id="GO:0055085">
    <property type="term" value="P:transmembrane transport"/>
    <property type="evidence" value="ECO:0007669"/>
    <property type="project" value="InterPro"/>
</dbReference>
<dbReference type="Proteomes" id="UP000186218">
    <property type="component" value="Unassembled WGS sequence"/>
</dbReference>
<comment type="subcellular location">
    <subcellularLocation>
        <location evidence="1 7">Cell membrane</location>
        <topology evidence="1 7">Multi-pass membrane protein</topology>
    </subcellularLocation>
</comment>
<dbReference type="Gene3D" id="1.10.3720.10">
    <property type="entry name" value="MetI-like"/>
    <property type="match status" value="1"/>
</dbReference>
<proteinExistence type="inferred from homology"/>
<dbReference type="PANTHER" id="PTHR43163">
    <property type="entry name" value="DIPEPTIDE TRANSPORT SYSTEM PERMEASE PROTEIN DPPB-RELATED"/>
    <property type="match status" value="1"/>
</dbReference>
<evidence type="ECO:0000256" key="6">
    <source>
        <dbReference type="ARBA" id="ARBA00023136"/>
    </source>
</evidence>